<dbReference type="OrthoDB" id="10632568at2759"/>
<proteinExistence type="predicted"/>
<gene>
    <name evidence="1" type="ORF">CINCED_3A021722</name>
</gene>
<dbReference type="AlphaFoldDB" id="A0A5E4N6A4"/>
<dbReference type="Proteomes" id="UP000325440">
    <property type="component" value="Unassembled WGS sequence"/>
</dbReference>
<protein>
    <submittedName>
        <fullName evidence="1">Uncharacterized protein</fullName>
    </submittedName>
</protein>
<sequence length="136" mass="15424">MPKRRCVFAPNLKSEFPFLKDADEVGKVFCTICKSVFSKEHGGLSDIKQHTTKVKKHLLALSAASKNEKELINAKRADSWFHGLTMHCMSTSSAEPGRRARLASISLPKFEGDIKERESFFDYYMVHDAQWSGNEI</sequence>
<keyword evidence="2" id="KW-1185">Reference proteome</keyword>
<organism evidence="1 2">
    <name type="scientific">Cinara cedri</name>
    <dbReference type="NCBI Taxonomy" id="506608"/>
    <lineage>
        <taxon>Eukaryota</taxon>
        <taxon>Metazoa</taxon>
        <taxon>Ecdysozoa</taxon>
        <taxon>Arthropoda</taxon>
        <taxon>Hexapoda</taxon>
        <taxon>Insecta</taxon>
        <taxon>Pterygota</taxon>
        <taxon>Neoptera</taxon>
        <taxon>Paraneoptera</taxon>
        <taxon>Hemiptera</taxon>
        <taxon>Sternorrhyncha</taxon>
        <taxon>Aphidomorpha</taxon>
        <taxon>Aphidoidea</taxon>
        <taxon>Aphididae</taxon>
        <taxon>Lachninae</taxon>
        <taxon>Cinara</taxon>
    </lineage>
</organism>
<reference evidence="1 2" key="1">
    <citation type="submission" date="2019-08" db="EMBL/GenBank/DDBJ databases">
        <authorList>
            <person name="Alioto T."/>
            <person name="Alioto T."/>
            <person name="Gomez Garrido J."/>
        </authorList>
    </citation>
    <scope>NUCLEOTIDE SEQUENCE [LARGE SCALE GENOMIC DNA]</scope>
</reference>
<evidence type="ECO:0000313" key="1">
    <source>
        <dbReference type="EMBL" id="VVC38687.1"/>
    </source>
</evidence>
<name>A0A5E4N6A4_9HEMI</name>
<accession>A0A5E4N6A4</accession>
<dbReference type="EMBL" id="CABPRJ010001492">
    <property type="protein sequence ID" value="VVC38687.1"/>
    <property type="molecule type" value="Genomic_DNA"/>
</dbReference>
<evidence type="ECO:0000313" key="2">
    <source>
        <dbReference type="Proteomes" id="UP000325440"/>
    </source>
</evidence>